<protein>
    <recommendedName>
        <fullName evidence="4">D-isomer specific 2-hydroxyacid dehydrogenase catalytic domain-containing protein</fullName>
    </recommendedName>
</protein>
<evidence type="ECO:0000256" key="1">
    <source>
        <dbReference type="ARBA" id="ARBA00005854"/>
    </source>
</evidence>
<feature type="domain" description="D-isomer specific 2-hydroxyacid dehydrogenase catalytic" evidence="4">
    <location>
        <begin position="33"/>
        <end position="121"/>
    </location>
</feature>
<dbReference type="AlphaFoldDB" id="A0A381P7P7"/>
<dbReference type="SUPFAM" id="SSF52283">
    <property type="entry name" value="Formate/glycerate dehydrogenase catalytic domain-like"/>
    <property type="match status" value="1"/>
</dbReference>
<reference evidence="5" key="1">
    <citation type="submission" date="2018-05" db="EMBL/GenBank/DDBJ databases">
        <authorList>
            <person name="Lanie J.A."/>
            <person name="Ng W.-L."/>
            <person name="Kazmierczak K.M."/>
            <person name="Andrzejewski T.M."/>
            <person name="Davidsen T.M."/>
            <person name="Wayne K.J."/>
            <person name="Tettelin H."/>
            <person name="Glass J.I."/>
            <person name="Rusch D."/>
            <person name="Podicherti R."/>
            <person name="Tsui H.-C.T."/>
            <person name="Winkler M.E."/>
        </authorList>
    </citation>
    <scope>NUCLEOTIDE SEQUENCE</scope>
</reference>
<evidence type="ECO:0000313" key="5">
    <source>
        <dbReference type="EMBL" id="SUZ62387.1"/>
    </source>
</evidence>
<dbReference type="Gene3D" id="3.40.50.720">
    <property type="entry name" value="NAD(P)-binding Rossmann-like Domain"/>
    <property type="match status" value="1"/>
</dbReference>
<keyword evidence="3" id="KW-0520">NAD</keyword>
<dbReference type="InterPro" id="IPR050857">
    <property type="entry name" value="D-2-hydroxyacid_DH"/>
</dbReference>
<dbReference type="PANTHER" id="PTHR42789">
    <property type="entry name" value="D-ISOMER SPECIFIC 2-HYDROXYACID DEHYDROGENASE FAMILY PROTEIN (AFU_ORTHOLOGUE AFUA_6G10090)"/>
    <property type="match status" value="1"/>
</dbReference>
<evidence type="ECO:0000259" key="4">
    <source>
        <dbReference type="Pfam" id="PF00389"/>
    </source>
</evidence>
<dbReference type="PANTHER" id="PTHR42789:SF1">
    <property type="entry name" value="D-ISOMER SPECIFIC 2-HYDROXYACID DEHYDROGENASE FAMILY PROTEIN (AFU_ORTHOLOGUE AFUA_6G10090)"/>
    <property type="match status" value="1"/>
</dbReference>
<evidence type="ECO:0000256" key="3">
    <source>
        <dbReference type="ARBA" id="ARBA00023027"/>
    </source>
</evidence>
<proteinExistence type="inferred from homology"/>
<dbReference type="Pfam" id="PF00389">
    <property type="entry name" value="2-Hacid_dh"/>
    <property type="match status" value="1"/>
</dbReference>
<dbReference type="GO" id="GO:0051287">
    <property type="term" value="F:NAD binding"/>
    <property type="evidence" value="ECO:0007669"/>
    <property type="project" value="InterPro"/>
</dbReference>
<gene>
    <name evidence="5" type="ORF">METZ01_LOCUS15241</name>
</gene>
<evidence type="ECO:0000256" key="2">
    <source>
        <dbReference type="ARBA" id="ARBA00023002"/>
    </source>
</evidence>
<dbReference type="EMBL" id="UINC01000866">
    <property type="protein sequence ID" value="SUZ62387.1"/>
    <property type="molecule type" value="Genomic_DNA"/>
</dbReference>
<comment type="similarity">
    <text evidence="1">Belongs to the D-isomer specific 2-hydroxyacid dehydrogenase family.</text>
</comment>
<dbReference type="GO" id="GO:0016616">
    <property type="term" value="F:oxidoreductase activity, acting on the CH-OH group of donors, NAD or NADP as acceptor"/>
    <property type="evidence" value="ECO:0007669"/>
    <property type="project" value="InterPro"/>
</dbReference>
<dbReference type="InterPro" id="IPR006139">
    <property type="entry name" value="D-isomer_2_OHA_DH_cat_dom"/>
</dbReference>
<name>A0A381P7P7_9ZZZZ</name>
<accession>A0A381P7P7</accession>
<sequence length="166" mass="17825">MTESGPDTWTYDSGEMNIIFHYAAGPMLSERLSGLDAQGLQVSVCPESDDSRFAELLPDCDVIWHLLAPIDAATIEAAPKLRLIQKIGVGVNTIDLDAAQRRGISVCNMPGTNSRAVAEMTLFLILGALRCGSQLDAAVRAGRGWDLPSVIQDRCGEVRGRTIGLV</sequence>
<organism evidence="5">
    <name type="scientific">marine metagenome</name>
    <dbReference type="NCBI Taxonomy" id="408172"/>
    <lineage>
        <taxon>unclassified sequences</taxon>
        <taxon>metagenomes</taxon>
        <taxon>ecological metagenomes</taxon>
    </lineage>
</organism>
<keyword evidence="2" id="KW-0560">Oxidoreductase</keyword>
<feature type="non-terminal residue" evidence="5">
    <location>
        <position position="166"/>
    </location>
</feature>